<dbReference type="PANTHER" id="PTHR26312:SF217">
    <property type="entry name" value="N-ACETYLGLUCOSAMINE TRANSFERASE, OGT PROTEIN, PUTATIVE-RELATED"/>
    <property type="match status" value="1"/>
</dbReference>
<sequence>MLDPSWTRARKFPCSAASAAPSASRPYNLKLAKDSSIKHPRKMLLRSASTSAAGPFFSPFSASPDRDFDTVNNSHTKSNHIKHYPLFHDHRLSLPHGLPHLNLTPLSGSSSSPLSELNQEKASFRLNSFRRAWSDSNLDDLVYTWSCDQDEFHNSTTTPNKFPYRHHKRMLHSSPSFSIFNKNDGQEDEELNRVDMGREEDLMRTITIGENIESIGSGDFSFGKKSMGLIQEEGEEDQEQGSNEIENTDIEEVREPVSPPMYLATGLGIDDIDFGGDSGGRGGFNLSFPNFDESGPSGDVEEYYKKMIYEYPCHPLLLSNYARLLQSKGDLRGADEYYHLATLADPVDGEILMQYAKLQWELNHDKDRALINFERAVQAAPQNSSMSSIVVEIKLKRTLDINLMISSAKALPAAVMQDKYRAWTLKMIATEFHVLAAYASFLWEIAGDGEWDTSQPEYIQVGMERREFQLSLTDMEDYAASDANKGGNTEEYYRRIVEENPCNSLVLRNYAEFLYQKHKYKSLMMIRMILQTYSVFRIASRAKLKKATTWRRDHSANSRLGASKRDLEGAEEYYSRAILADPGDGEILSQYAKLVWESYGNHDKALCYFEQAVQATPKDSHVLAAYASFLWETEENDEDSTSQFQMPNHHGGAIAAANA</sequence>
<dbReference type="SUPFAM" id="SSF48452">
    <property type="entry name" value="TPR-like"/>
    <property type="match status" value="2"/>
</dbReference>
<evidence type="ECO:0000256" key="1">
    <source>
        <dbReference type="SAM" id="MobiDB-lite"/>
    </source>
</evidence>
<name>A0AAV1R4U5_9ROSI</name>
<proteinExistence type="predicted"/>
<dbReference type="InterPro" id="IPR011990">
    <property type="entry name" value="TPR-like_helical_dom_sf"/>
</dbReference>
<organism evidence="2 3">
    <name type="scientific">Dovyalis caffra</name>
    <dbReference type="NCBI Taxonomy" id="77055"/>
    <lineage>
        <taxon>Eukaryota</taxon>
        <taxon>Viridiplantae</taxon>
        <taxon>Streptophyta</taxon>
        <taxon>Embryophyta</taxon>
        <taxon>Tracheophyta</taxon>
        <taxon>Spermatophyta</taxon>
        <taxon>Magnoliopsida</taxon>
        <taxon>eudicotyledons</taxon>
        <taxon>Gunneridae</taxon>
        <taxon>Pentapetalae</taxon>
        <taxon>rosids</taxon>
        <taxon>fabids</taxon>
        <taxon>Malpighiales</taxon>
        <taxon>Salicaceae</taxon>
        <taxon>Flacourtieae</taxon>
        <taxon>Dovyalis</taxon>
    </lineage>
</organism>
<reference evidence="2 3" key="1">
    <citation type="submission" date="2024-01" db="EMBL/GenBank/DDBJ databases">
        <authorList>
            <person name="Waweru B."/>
        </authorList>
    </citation>
    <scope>NUCLEOTIDE SEQUENCE [LARGE SCALE GENOMIC DNA]</scope>
</reference>
<protein>
    <submittedName>
        <fullName evidence="2">Uncharacterized protein</fullName>
    </submittedName>
</protein>
<dbReference type="EMBL" id="CAWUPB010000851">
    <property type="protein sequence ID" value="CAK7327321.1"/>
    <property type="molecule type" value="Genomic_DNA"/>
</dbReference>
<gene>
    <name evidence="2" type="ORF">DCAF_LOCUS5029</name>
</gene>
<feature type="region of interest" description="Disordered" evidence="1">
    <location>
        <begin position="639"/>
        <end position="659"/>
    </location>
</feature>
<dbReference type="AlphaFoldDB" id="A0AAV1R4U5"/>
<feature type="region of interest" description="Disordered" evidence="1">
    <location>
        <begin position="232"/>
        <end position="252"/>
    </location>
</feature>
<accession>A0AAV1R4U5</accession>
<comment type="caution">
    <text evidence="2">The sequence shown here is derived from an EMBL/GenBank/DDBJ whole genome shotgun (WGS) entry which is preliminary data.</text>
</comment>
<feature type="compositionally biased region" description="Low complexity" evidence="1">
    <location>
        <begin position="648"/>
        <end position="659"/>
    </location>
</feature>
<dbReference type="Gene3D" id="1.25.40.10">
    <property type="entry name" value="Tetratricopeptide repeat domain"/>
    <property type="match status" value="2"/>
</dbReference>
<dbReference type="Proteomes" id="UP001314170">
    <property type="component" value="Unassembled WGS sequence"/>
</dbReference>
<keyword evidence="3" id="KW-1185">Reference proteome</keyword>
<dbReference type="PANTHER" id="PTHR26312">
    <property type="entry name" value="TETRATRICOPEPTIDE REPEAT PROTEIN 5"/>
    <property type="match status" value="1"/>
</dbReference>
<evidence type="ECO:0000313" key="2">
    <source>
        <dbReference type="EMBL" id="CAK7327321.1"/>
    </source>
</evidence>
<evidence type="ECO:0000313" key="3">
    <source>
        <dbReference type="Proteomes" id="UP001314170"/>
    </source>
</evidence>